<reference evidence="3" key="2">
    <citation type="submission" date="2020-09" db="EMBL/GenBank/DDBJ databases">
        <authorList>
            <person name="Sun Q."/>
            <person name="Zhou Y."/>
        </authorList>
    </citation>
    <scope>NUCLEOTIDE SEQUENCE</scope>
    <source>
        <strain evidence="3">CGMCC 1.15330</strain>
    </source>
</reference>
<feature type="transmembrane region" description="Helical" evidence="2">
    <location>
        <begin position="20"/>
        <end position="44"/>
    </location>
</feature>
<feature type="region of interest" description="Disordered" evidence="1">
    <location>
        <begin position="65"/>
        <end position="93"/>
    </location>
</feature>
<dbReference type="EMBL" id="BMIH01000002">
    <property type="protein sequence ID" value="GGB29229.1"/>
    <property type="molecule type" value="Genomic_DNA"/>
</dbReference>
<name>A0A916T372_9SPHN</name>
<keyword evidence="2" id="KW-0472">Membrane</keyword>
<gene>
    <name evidence="3" type="ORF">GCM10011380_18410</name>
</gene>
<keyword evidence="2" id="KW-0812">Transmembrane</keyword>
<accession>A0A916T372</accession>
<evidence type="ECO:0000256" key="1">
    <source>
        <dbReference type="SAM" id="MobiDB-lite"/>
    </source>
</evidence>
<evidence type="ECO:0000313" key="3">
    <source>
        <dbReference type="EMBL" id="GGB29229.1"/>
    </source>
</evidence>
<dbReference type="RefSeq" id="WP_188658467.1">
    <property type="nucleotide sequence ID" value="NZ_BMIH01000002.1"/>
</dbReference>
<dbReference type="Proteomes" id="UP000623067">
    <property type="component" value="Unassembled WGS sequence"/>
</dbReference>
<proteinExistence type="predicted"/>
<evidence type="ECO:0000313" key="4">
    <source>
        <dbReference type="Proteomes" id="UP000623067"/>
    </source>
</evidence>
<protein>
    <submittedName>
        <fullName evidence="3">Uncharacterized protein</fullName>
    </submittedName>
</protein>
<evidence type="ECO:0000256" key="2">
    <source>
        <dbReference type="SAM" id="Phobius"/>
    </source>
</evidence>
<sequence length="222" mass="22409">MNDSTASAPGSSLLPDGIAAITSIHIVLMAIVAIAAIAIIVAGARRKRQRVEAKRAVEERAAEVGLTPSVPEPGPLREETPAIADAAPPPPAPVEAAVDEPMPVDPAPLADEPIAAAAPMDASPASVAADIPAATEPGSSASPADGPITQLKGLGPKLADRLAGLGITTVGQMAALTDDEAAALDAQLGPFAGRMARDRWIEQSRFLAAGDRAGFEAVFGRL</sequence>
<dbReference type="AlphaFoldDB" id="A0A916T372"/>
<reference evidence="3" key="1">
    <citation type="journal article" date="2014" name="Int. J. Syst. Evol. Microbiol.">
        <title>Complete genome sequence of Corynebacterium casei LMG S-19264T (=DSM 44701T), isolated from a smear-ripened cheese.</title>
        <authorList>
            <consortium name="US DOE Joint Genome Institute (JGI-PGF)"/>
            <person name="Walter F."/>
            <person name="Albersmeier A."/>
            <person name="Kalinowski J."/>
            <person name="Ruckert C."/>
        </authorList>
    </citation>
    <scope>NUCLEOTIDE SEQUENCE</scope>
    <source>
        <strain evidence="3">CGMCC 1.15330</strain>
    </source>
</reference>
<keyword evidence="2" id="KW-1133">Transmembrane helix</keyword>
<dbReference type="Gene3D" id="1.10.150.20">
    <property type="entry name" value="5' to 3' exonuclease, C-terminal subdomain"/>
    <property type="match status" value="1"/>
</dbReference>
<keyword evidence="4" id="KW-1185">Reference proteome</keyword>
<comment type="caution">
    <text evidence="3">The sequence shown here is derived from an EMBL/GenBank/DDBJ whole genome shotgun (WGS) entry which is preliminary data.</text>
</comment>
<organism evidence="3 4">
    <name type="scientific">Sphingomonas metalli</name>
    <dbReference type="NCBI Taxonomy" id="1779358"/>
    <lineage>
        <taxon>Bacteria</taxon>
        <taxon>Pseudomonadati</taxon>
        <taxon>Pseudomonadota</taxon>
        <taxon>Alphaproteobacteria</taxon>
        <taxon>Sphingomonadales</taxon>
        <taxon>Sphingomonadaceae</taxon>
        <taxon>Sphingomonas</taxon>
    </lineage>
</organism>